<dbReference type="AlphaFoldDB" id="A0A7G9GHB7"/>
<keyword evidence="1" id="KW-1133">Transmembrane helix</keyword>
<keyword evidence="1" id="KW-0472">Membrane</keyword>
<organism evidence="2 3">
    <name type="scientific">Wansuia hejianensis</name>
    <dbReference type="NCBI Taxonomy" id="2763667"/>
    <lineage>
        <taxon>Bacteria</taxon>
        <taxon>Bacillati</taxon>
        <taxon>Bacillota</taxon>
        <taxon>Clostridia</taxon>
        <taxon>Lachnospirales</taxon>
        <taxon>Lachnospiraceae</taxon>
        <taxon>Wansuia</taxon>
    </lineage>
</organism>
<proteinExistence type="predicted"/>
<dbReference type="RefSeq" id="WP_118646033.1">
    <property type="nucleotide sequence ID" value="NZ_CP060635.1"/>
</dbReference>
<dbReference type="KEGG" id="whj:H9Q79_08020"/>
<keyword evidence="1" id="KW-0812">Transmembrane</keyword>
<protein>
    <submittedName>
        <fullName evidence="2">Uncharacterized protein</fullName>
    </submittedName>
</protein>
<dbReference type="EMBL" id="CP060635">
    <property type="protein sequence ID" value="QNM10199.1"/>
    <property type="molecule type" value="Genomic_DNA"/>
</dbReference>
<evidence type="ECO:0000256" key="1">
    <source>
        <dbReference type="SAM" id="Phobius"/>
    </source>
</evidence>
<feature type="transmembrane region" description="Helical" evidence="1">
    <location>
        <begin position="34"/>
        <end position="58"/>
    </location>
</feature>
<sequence length="64" mass="7028">MKKYIRAPFVLPGLLLVAGGIIASIFIRNIENNMVYMLASMGCALLCLIGISPTLNYINNARKK</sequence>
<feature type="transmembrane region" description="Helical" evidence="1">
    <location>
        <begin position="7"/>
        <end position="28"/>
    </location>
</feature>
<reference evidence="2 3" key="1">
    <citation type="submission" date="2020-08" db="EMBL/GenBank/DDBJ databases">
        <authorList>
            <person name="Liu C."/>
            <person name="Sun Q."/>
        </authorList>
    </citation>
    <scope>NUCLEOTIDE SEQUENCE [LARGE SCALE GENOMIC DNA]</scope>
    <source>
        <strain evidence="2 3">NSJ-29</strain>
    </source>
</reference>
<keyword evidence="3" id="KW-1185">Reference proteome</keyword>
<evidence type="ECO:0000313" key="3">
    <source>
        <dbReference type="Proteomes" id="UP000515860"/>
    </source>
</evidence>
<gene>
    <name evidence="2" type="ORF">H9Q79_08020</name>
</gene>
<evidence type="ECO:0000313" key="2">
    <source>
        <dbReference type="EMBL" id="QNM10199.1"/>
    </source>
</evidence>
<dbReference type="Proteomes" id="UP000515860">
    <property type="component" value="Chromosome"/>
</dbReference>
<name>A0A7G9GHB7_9FIRM</name>
<accession>A0A7G9GHB7</accession>